<feature type="region of interest" description="Disordered" evidence="1">
    <location>
        <begin position="110"/>
        <end position="130"/>
    </location>
</feature>
<feature type="compositionally biased region" description="Pro residues" evidence="1">
    <location>
        <begin position="229"/>
        <end position="248"/>
    </location>
</feature>
<comment type="caution">
    <text evidence="3">The sequence shown here is derived from an EMBL/GenBank/DDBJ whole genome shotgun (WGS) entry which is preliminary data.</text>
</comment>
<proteinExistence type="predicted"/>
<organism evidence="3 4">
    <name type="scientific">Pseudorhodoferax aquiterrae</name>
    <dbReference type="NCBI Taxonomy" id="747304"/>
    <lineage>
        <taxon>Bacteria</taxon>
        <taxon>Pseudomonadati</taxon>
        <taxon>Pseudomonadota</taxon>
        <taxon>Betaproteobacteria</taxon>
        <taxon>Burkholderiales</taxon>
        <taxon>Comamonadaceae</taxon>
    </lineage>
</organism>
<evidence type="ECO:0000313" key="4">
    <source>
        <dbReference type="Proteomes" id="UP000626210"/>
    </source>
</evidence>
<feature type="region of interest" description="Disordered" evidence="1">
    <location>
        <begin position="206"/>
        <end position="248"/>
    </location>
</feature>
<sequence length="248" mass="25249">MRPLHRPLVLATLLIGATAFAQPAPQPPVVHPWAAAQSNAPTSTGRLQQWLVNPNGEVDGFLLADGTQVAFPPHLSAGLLQAARPGDSVQVSGWRAPGLPVLRATRITAGGRSLEDTPPAPGARTPREPGALTAMSASGRVARVLYSGRGDANGVLLDGGSIVRFPPHVGAVLMAWLQPGMPLNARGWGSRSAQGMALEATAMGPTAESMQELFAGPAGGPGPKGGPRGPLPPAPVAREPLPPAPPAS</sequence>
<feature type="chain" id="PRO_5046536681" description="Secreted protein" evidence="2">
    <location>
        <begin position="22"/>
        <end position="248"/>
    </location>
</feature>
<gene>
    <name evidence="3" type="ORF">GCM10007320_32880</name>
</gene>
<feature type="signal peptide" evidence="2">
    <location>
        <begin position="1"/>
        <end position="21"/>
    </location>
</feature>
<feature type="compositionally biased region" description="Gly residues" evidence="1">
    <location>
        <begin position="217"/>
        <end position="228"/>
    </location>
</feature>
<dbReference type="RefSeq" id="WP_189688020.1">
    <property type="nucleotide sequence ID" value="NZ_BMYK01000009.1"/>
</dbReference>
<evidence type="ECO:0000256" key="2">
    <source>
        <dbReference type="SAM" id="SignalP"/>
    </source>
</evidence>
<evidence type="ECO:0000256" key="1">
    <source>
        <dbReference type="SAM" id="MobiDB-lite"/>
    </source>
</evidence>
<keyword evidence="2" id="KW-0732">Signal</keyword>
<dbReference type="EMBL" id="BMYK01000009">
    <property type="protein sequence ID" value="GHC86837.1"/>
    <property type="molecule type" value="Genomic_DNA"/>
</dbReference>
<accession>A0ABQ3G386</accession>
<keyword evidence="4" id="KW-1185">Reference proteome</keyword>
<evidence type="ECO:0008006" key="5">
    <source>
        <dbReference type="Google" id="ProtNLM"/>
    </source>
</evidence>
<protein>
    <recommendedName>
        <fullName evidence="5">Secreted protein</fullName>
    </recommendedName>
</protein>
<evidence type="ECO:0000313" key="3">
    <source>
        <dbReference type="EMBL" id="GHC86837.1"/>
    </source>
</evidence>
<reference evidence="4" key="1">
    <citation type="journal article" date="2019" name="Int. J. Syst. Evol. Microbiol.">
        <title>The Global Catalogue of Microorganisms (GCM) 10K type strain sequencing project: providing services to taxonomists for standard genome sequencing and annotation.</title>
        <authorList>
            <consortium name="The Broad Institute Genomics Platform"/>
            <consortium name="The Broad Institute Genome Sequencing Center for Infectious Disease"/>
            <person name="Wu L."/>
            <person name="Ma J."/>
        </authorList>
    </citation>
    <scope>NUCLEOTIDE SEQUENCE [LARGE SCALE GENOMIC DNA]</scope>
    <source>
        <strain evidence="4">KCTC 23314</strain>
    </source>
</reference>
<dbReference type="Proteomes" id="UP000626210">
    <property type="component" value="Unassembled WGS sequence"/>
</dbReference>
<name>A0ABQ3G386_9BURK</name>